<dbReference type="STRING" id="349163.Acry_2190"/>
<dbReference type="HOGENOM" id="CLU_1329564_0_0_5"/>
<keyword evidence="2" id="KW-1185">Reference proteome</keyword>
<gene>
    <name evidence="1" type="ordered locus">Acry_2190</name>
</gene>
<sequence length="206" mass="22771">MARNHLPTITLKRLEADRDEAADQLLGLVVDQFLPEGLSPLPVAEMIVTWAELGLTVAGFGEQLGAVQGAIGKGLARVSEILTRPYHLKFDGGAMRLVGDPPRRDLTETLVKLRAVLAAPDDSQVRLRLVAPAVGFTDACFNYRWRGTIFEFTSGFMPGINRPRHVAWHPSPTYRPAPAMPKHLTDLLRIGRVQHRTHSEQRGQDG</sequence>
<organism evidence="1 2">
    <name type="scientific">Acidiphilium cryptum (strain JF-5)</name>
    <dbReference type="NCBI Taxonomy" id="349163"/>
    <lineage>
        <taxon>Bacteria</taxon>
        <taxon>Pseudomonadati</taxon>
        <taxon>Pseudomonadota</taxon>
        <taxon>Alphaproteobacteria</taxon>
        <taxon>Acetobacterales</taxon>
        <taxon>Acidocellaceae</taxon>
        <taxon>Acidiphilium</taxon>
    </lineage>
</organism>
<dbReference type="KEGG" id="acr:Acry_2190"/>
<accession>A5G0K6</accession>
<dbReference type="EMBL" id="CP000697">
    <property type="protein sequence ID" value="ABQ31388.1"/>
    <property type="molecule type" value="Genomic_DNA"/>
</dbReference>
<evidence type="ECO:0000313" key="2">
    <source>
        <dbReference type="Proteomes" id="UP000000245"/>
    </source>
</evidence>
<reference evidence="1 2" key="1">
    <citation type="submission" date="2007-05" db="EMBL/GenBank/DDBJ databases">
        <title>Complete sequence of chromosome of Acidiphilium cryptum JF-5.</title>
        <authorList>
            <consortium name="US DOE Joint Genome Institute"/>
            <person name="Copeland A."/>
            <person name="Lucas S."/>
            <person name="Lapidus A."/>
            <person name="Barry K."/>
            <person name="Detter J.C."/>
            <person name="Glavina del Rio T."/>
            <person name="Hammon N."/>
            <person name="Israni S."/>
            <person name="Dalin E."/>
            <person name="Tice H."/>
            <person name="Pitluck S."/>
            <person name="Sims D."/>
            <person name="Brettin T."/>
            <person name="Bruce D."/>
            <person name="Han C."/>
            <person name="Schmutz J."/>
            <person name="Larimer F."/>
            <person name="Land M."/>
            <person name="Hauser L."/>
            <person name="Kyrpides N."/>
            <person name="Kim E."/>
            <person name="Magnuson T."/>
            <person name="Richardson P."/>
        </authorList>
    </citation>
    <scope>NUCLEOTIDE SEQUENCE [LARGE SCALE GENOMIC DNA]</scope>
    <source>
        <strain evidence="1 2">JF-5</strain>
    </source>
</reference>
<evidence type="ECO:0000313" key="1">
    <source>
        <dbReference type="EMBL" id="ABQ31388.1"/>
    </source>
</evidence>
<dbReference type="RefSeq" id="WP_012039868.1">
    <property type="nucleotide sequence ID" value="NC_009484.1"/>
</dbReference>
<protein>
    <submittedName>
        <fullName evidence="1">Uncharacterized protein</fullName>
    </submittedName>
</protein>
<dbReference type="Proteomes" id="UP000000245">
    <property type="component" value="Chromosome"/>
</dbReference>
<dbReference type="AlphaFoldDB" id="A5G0K6"/>
<name>A5G0K6_ACICJ</name>
<proteinExistence type="predicted"/>